<keyword evidence="1" id="KW-1133">Transmembrane helix</keyword>
<keyword evidence="1" id="KW-0812">Transmembrane</keyword>
<dbReference type="Proteomes" id="UP000288395">
    <property type="component" value="Unassembled WGS sequence"/>
</dbReference>
<dbReference type="PANTHER" id="PTHR12147:SF26">
    <property type="entry name" value="PEPTIDASE M28 DOMAIN-CONTAINING PROTEIN"/>
    <property type="match status" value="1"/>
</dbReference>
<dbReference type="EMBL" id="PIPJ01000012">
    <property type="protein sequence ID" value="RUO18416.1"/>
    <property type="molecule type" value="Genomic_DNA"/>
</dbReference>
<keyword evidence="1" id="KW-0472">Membrane</keyword>
<dbReference type="SUPFAM" id="SSF53187">
    <property type="entry name" value="Zn-dependent exopeptidases"/>
    <property type="match status" value="1"/>
</dbReference>
<evidence type="ECO:0000259" key="2">
    <source>
        <dbReference type="Pfam" id="PF04389"/>
    </source>
</evidence>
<comment type="caution">
    <text evidence="3">The sequence shown here is derived from an EMBL/GenBank/DDBJ whole genome shotgun (WGS) entry which is preliminary data.</text>
</comment>
<evidence type="ECO:0000256" key="1">
    <source>
        <dbReference type="SAM" id="Phobius"/>
    </source>
</evidence>
<dbReference type="InterPro" id="IPR045175">
    <property type="entry name" value="M28_fam"/>
</dbReference>
<dbReference type="Gene3D" id="3.40.630.10">
    <property type="entry name" value="Zn peptidases"/>
    <property type="match status" value="1"/>
</dbReference>
<dbReference type="GO" id="GO:0004177">
    <property type="term" value="F:aminopeptidase activity"/>
    <property type="evidence" value="ECO:0007669"/>
    <property type="project" value="UniProtKB-KW"/>
</dbReference>
<evidence type="ECO:0000313" key="3">
    <source>
        <dbReference type="EMBL" id="RUO18416.1"/>
    </source>
</evidence>
<keyword evidence="3" id="KW-0031">Aminopeptidase</keyword>
<name>A0A432VQF1_9GAMM</name>
<feature type="transmembrane region" description="Helical" evidence="1">
    <location>
        <begin position="12"/>
        <end position="32"/>
    </location>
</feature>
<protein>
    <submittedName>
        <fullName evidence="3">Aminopeptidase</fullName>
    </submittedName>
</protein>
<feature type="domain" description="Peptidase M28" evidence="2">
    <location>
        <begin position="125"/>
        <end position="327"/>
    </location>
</feature>
<dbReference type="AlphaFoldDB" id="A0A432VQF1"/>
<dbReference type="GO" id="GO:0006508">
    <property type="term" value="P:proteolysis"/>
    <property type="evidence" value="ECO:0007669"/>
    <property type="project" value="InterPro"/>
</dbReference>
<evidence type="ECO:0000313" key="4">
    <source>
        <dbReference type="Proteomes" id="UP000288395"/>
    </source>
</evidence>
<accession>A0A432VQF1</accession>
<dbReference type="RefSeq" id="WP_126768358.1">
    <property type="nucleotide sequence ID" value="NZ_PIPJ01000012.1"/>
</dbReference>
<dbReference type="OrthoDB" id="1521787at2"/>
<keyword evidence="3" id="KW-0645">Protease</keyword>
<organism evidence="3 4">
    <name type="scientific">Aliidiomarina iranensis</name>
    <dbReference type="NCBI Taxonomy" id="1434071"/>
    <lineage>
        <taxon>Bacteria</taxon>
        <taxon>Pseudomonadati</taxon>
        <taxon>Pseudomonadota</taxon>
        <taxon>Gammaproteobacteria</taxon>
        <taxon>Alteromonadales</taxon>
        <taxon>Idiomarinaceae</taxon>
        <taxon>Aliidiomarina</taxon>
    </lineage>
</organism>
<dbReference type="GO" id="GO:0008235">
    <property type="term" value="F:metalloexopeptidase activity"/>
    <property type="evidence" value="ECO:0007669"/>
    <property type="project" value="InterPro"/>
</dbReference>
<reference evidence="4" key="1">
    <citation type="journal article" date="2018" name="Front. Microbiol.">
        <title>Genome-Based Analysis Reveals the Taxonomy and Diversity of the Family Idiomarinaceae.</title>
        <authorList>
            <person name="Liu Y."/>
            <person name="Lai Q."/>
            <person name="Shao Z."/>
        </authorList>
    </citation>
    <scope>NUCLEOTIDE SEQUENCE [LARGE SCALE GENOMIC DNA]</scope>
    <source>
        <strain evidence="4">GBPy7</strain>
    </source>
</reference>
<keyword evidence="3" id="KW-0378">Hydrolase</keyword>
<gene>
    <name evidence="3" type="ORF">CWE08_11480</name>
</gene>
<proteinExistence type="predicted"/>
<dbReference type="InterPro" id="IPR007484">
    <property type="entry name" value="Peptidase_M28"/>
</dbReference>
<sequence>MSNRSAWYRRLWPVWLIIVVLVIAWWPGRIVYMNLLTEREAQRIAEITPDRGAENTPERLSIDRIMADLHWLADAERAGRAPGTPGSLAAREYIIERFEALGLEPAGTEGYEHAFSHERVERAVNVLGTIPGEDPNLRTIVITAHYDHLGVRDGDIYHGSDDNASGTAVLLEMARYFSENQPQHTLLFAALDSEERGLLGAHALFTTGHLEPRSLAFNVNMDMMSRNTDELLYAVGTYHHPWLVRLVQRVQSENGARIVMAHDRPWYKAGYTVDWTNSSDHGPFHEQGVPFLYFGVADHPDYHAPSDTSDKADAAFFRLTAEAALSFTKLIDQVLAEKR</sequence>
<keyword evidence="4" id="KW-1185">Reference proteome</keyword>
<dbReference type="PANTHER" id="PTHR12147">
    <property type="entry name" value="METALLOPEPTIDASE M28 FAMILY MEMBER"/>
    <property type="match status" value="1"/>
</dbReference>
<dbReference type="Pfam" id="PF04389">
    <property type="entry name" value="Peptidase_M28"/>
    <property type="match status" value="1"/>
</dbReference>